<dbReference type="GO" id="GO:0080129">
    <property type="term" value="P:proteasome core complex assembly"/>
    <property type="evidence" value="ECO:0007669"/>
    <property type="project" value="TreeGrafter"/>
</dbReference>
<reference evidence="5" key="1">
    <citation type="journal article" date="2006" name="Science">
        <title>Ancient noncoding elements conserved in the human genome.</title>
        <authorList>
            <person name="Venkatesh B."/>
            <person name="Kirkness E.F."/>
            <person name="Loh Y.H."/>
            <person name="Halpern A.L."/>
            <person name="Lee A.P."/>
            <person name="Johnson J."/>
            <person name="Dandona N."/>
            <person name="Viswanathan L.D."/>
            <person name="Tay A."/>
            <person name="Venter J.C."/>
            <person name="Strausberg R.L."/>
            <person name="Brenner S."/>
        </authorList>
    </citation>
    <scope>NUCLEOTIDE SEQUENCE [LARGE SCALE GENOMIC DNA]</scope>
</reference>
<dbReference type="PANTHER" id="PTHR15069">
    <property type="entry name" value="PROTEASOME ASSEMBLY CHAPERONE 1"/>
    <property type="match status" value="1"/>
</dbReference>
<sequence>PPRAGFVNAFVQSAGDWEVIGTVTLWNEAVEGTKNLAQEFPTDSSCLLYRLTSNPNILTCHCSDVVPEDQLFQWTDKVFASLQKQNLNVIVLSNCSMAEYKSAEPVSGLVMPFLRALKTKEFKDSLCCPLLEQPNIITGLPAAVLSYCQVWHIPAVVYQCHSNVTHLDSETIGAFKPLLSCHIAVPFEKDISRSAEILKKLFENFNVQSNLYT</sequence>
<reference evidence="5" key="2">
    <citation type="journal article" date="2007" name="PLoS Biol.">
        <title>Survey sequencing and comparative analysis of the elephant shark (Callorhinchus milii) genome.</title>
        <authorList>
            <person name="Venkatesh B."/>
            <person name="Kirkness E.F."/>
            <person name="Loh Y.H."/>
            <person name="Halpern A.L."/>
            <person name="Lee A.P."/>
            <person name="Johnson J."/>
            <person name="Dandona N."/>
            <person name="Viswanathan L.D."/>
            <person name="Tay A."/>
            <person name="Venter J.C."/>
            <person name="Strausberg R.L."/>
            <person name="Brenner S."/>
        </authorList>
    </citation>
    <scope>NUCLEOTIDE SEQUENCE [LARGE SCALE GENOMIC DNA]</scope>
</reference>
<reference evidence="5" key="3">
    <citation type="journal article" date="2014" name="Nature">
        <title>Elephant shark genome provides unique insights into gnathostome evolution.</title>
        <authorList>
            <consortium name="International Elephant Shark Genome Sequencing Consortium"/>
            <person name="Venkatesh B."/>
            <person name="Lee A.P."/>
            <person name="Ravi V."/>
            <person name="Maurya A.K."/>
            <person name="Lian M.M."/>
            <person name="Swann J.B."/>
            <person name="Ohta Y."/>
            <person name="Flajnik M.F."/>
            <person name="Sutoh Y."/>
            <person name="Kasahara M."/>
            <person name="Hoon S."/>
            <person name="Gangu V."/>
            <person name="Roy S.W."/>
            <person name="Irimia M."/>
            <person name="Korzh V."/>
            <person name="Kondrychyn I."/>
            <person name="Lim Z.W."/>
            <person name="Tay B.H."/>
            <person name="Tohari S."/>
            <person name="Kong K.W."/>
            <person name="Ho S."/>
            <person name="Lorente-Galdos B."/>
            <person name="Quilez J."/>
            <person name="Marques-Bonet T."/>
            <person name="Raney B.J."/>
            <person name="Ingham P.W."/>
            <person name="Tay A."/>
            <person name="Hillier L.W."/>
            <person name="Minx P."/>
            <person name="Boehm T."/>
            <person name="Wilson R.K."/>
            <person name="Brenner S."/>
            <person name="Warren W.C."/>
        </authorList>
    </citation>
    <scope>NUCLEOTIDE SEQUENCE [LARGE SCALE GENOMIC DNA]</scope>
</reference>
<dbReference type="AlphaFoldDB" id="A0A4W3GR46"/>
<name>A0A4W3GR46_CALMI</name>
<organism evidence="4 5">
    <name type="scientific">Callorhinchus milii</name>
    <name type="common">Ghost shark</name>
    <dbReference type="NCBI Taxonomy" id="7868"/>
    <lineage>
        <taxon>Eukaryota</taxon>
        <taxon>Metazoa</taxon>
        <taxon>Chordata</taxon>
        <taxon>Craniata</taxon>
        <taxon>Vertebrata</taxon>
        <taxon>Chondrichthyes</taxon>
        <taxon>Holocephali</taxon>
        <taxon>Chimaeriformes</taxon>
        <taxon>Callorhinchidae</taxon>
        <taxon>Callorhinchus</taxon>
    </lineage>
</organism>
<evidence type="ECO:0000256" key="2">
    <source>
        <dbReference type="ARBA" id="ARBA00019180"/>
    </source>
</evidence>
<dbReference type="OMA" id="CAPIARH"/>
<dbReference type="PANTHER" id="PTHR15069:SF1">
    <property type="entry name" value="PROTEASOME ASSEMBLY CHAPERONE 1"/>
    <property type="match status" value="1"/>
</dbReference>
<dbReference type="GO" id="GO:0005783">
    <property type="term" value="C:endoplasmic reticulum"/>
    <property type="evidence" value="ECO:0007669"/>
    <property type="project" value="InterPro"/>
</dbReference>
<dbReference type="InterPro" id="IPR016565">
    <property type="entry name" value="Proteasome_assmbl_chp_1"/>
</dbReference>
<evidence type="ECO:0000313" key="4">
    <source>
        <dbReference type="Ensembl" id="ENSCMIP00000005500.1"/>
    </source>
</evidence>
<dbReference type="Ensembl" id="ENSCMIT00000005688.1">
    <property type="protein sequence ID" value="ENSCMIP00000005500.1"/>
    <property type="gene ID" value="ENSCMIG00000003192.1"/>
</dbReference>
<evidence type="ECO:0000256" key="1">
    <source>
        <dbReference type="ARBA" id="ARBA00005261"/>
    </source>
</evidence>
<reference evidence="4" key="5">
    <citation type="submission" date="2025-09" db="UniProtKB">
        <authorList>
            <consortium name="Ensembl"/>
        </authorList>
    </citation>
    <scope>IDENTIFICATION</scope>
</reference>
<comment type="similarity">
    <text evidence="1">Belongs to the PSMG1 family.</text>
</comment>
<dbReference type="GO" id="GO:0070628">
    <property type="term" value="F:proteasome binding"/>
    <property type="evidence" value="ECO:0007669"/>
    <property type="project" value="TreeGrafter"/>
</dbReference>
<keyword evidence="3" id="KW-0143">Chaperone</keyword>
<dbReference type="STRING" id="7868.ENSCMIP00000005500"/>
<proteinExistence type="inferred from homology"/>
<protein>
    <recommendedName>
        <fullName evidence="2">Proteasome assembly chaperone 1</fullName>
    </recommendedName>
</protein>
<evidence type="ECO:0000313" key="5">
    <source>
        <dbReference type="Proteomes" id="UP000314986"/>
    </source>
</evidence>
<keyword evidence="5" id="KW-1185">Reference proteome</keyword>
<reference evidence="4" key="4">
    <citation type="submission" date="2025-08" db="UniProtKB">
        <authorList>
            <consortium name="Ensembl"/>
        </authorList>
    </citation>
    <scope>IDENTIFICATION</scope>
</reference>
<dbReference type="InParanoid" id="A0A4W3GR46"/>
<dbReference type="Proteomes" id="UP000314986">
    <property type="component" value="Unassembled WGS sequence"/>
</dbReference>
<dbReference type="GeneTree" id="ENSGT00500000044950"/>
<accession>A0A4W3GR46</accession>
<dbReference type="Pfam" id="PF16094">
    <property type="entry name" value="PAC1"/>
    <property type="match status" value="1"/>
</dbReference>
<evidence type="ECO:0000256" key="3">
    <source>
        <dbReference type="ARBA" id="ARBA00023186"/>
    </source>
</evidence>